<sequence>MSRRGGTVNRLRSVERREDSDVYRVYLEQSR</sequence>
<dbReference type="EMBL" id="KQ971916">
    <property type="protein sequence ID" value="EFA12473.1"/>
    <property type="molecule type" value="Genomic_DNA"/>
</dbReference>
<gene>
    <name evidence="1" type="primary">GLEAN_15873</name>
    <name evidence="1" type="ORF">TcasGA2_TC015873</name>
</gene>
<protein>
    <submittedName>
        <fullName evidence="1">Uncharacterized protein</fullName>
    </submittedName>
</protein>
<proteinExistence type="predicted"/>
<dbReference type="InParanoid" id="D7ELZ3"/>
<evidence type="ECO:0000313" key="2">
    <source>
        <dbReference type="Proteomes" id="UP000007266"/>
    </source>
</evidence>
<reference evidence="1 2" key="2">
    <citation type="journal article" date="2010" name="Nucleic Acids Res.">
        <title>BeetleBase in 2010: revisions to provide comprehensive genomic information for Tribolium castaneum.</title>
        <authorList>
            <person name="Kim H.S."/>
            <person name="Murphy T."/>
            <person name="Xia J."/>
            <person name="Caragea D."/>
            <person name="Park Y."/>
            <person name="Beeman R.W."/>
            <person name="Lorenzen M.D."/>
            <person name="Butcher S."/>
            <person name="Manak J.R."/>
            <person name="Brown S.J."/>
        </authorList>
    </citation>
    <scope>NUCLEOTIDE SEQUENCE [LARGE SCALE GENOMIC DNA]</scope>
    <source>
        <strain evidence="1 2">Georgia GA2</strain>
    </source>
</reference>
<dbReference type="AlphaFoldDB" id="D7ELZ3"/>
<keyword evidence="2" id="KW-1185">Reference proteome</keyword>
<accession>D7ELZ3</accession>
<dbReference type="Proteomes" id="UP000007266">
    <property type="component" value="Unassembled WGS sequence"/>
</dbReference>
<reference evidence="1 2" key="1">
    <citation type="journal article" date="2008" name="Nature">
        <title>The genome of the model beetle and pest Tribolium castaneum.</title>
        <authorList>
            <consortium name="Tribolium Genome Sequencing Consortium"/>
            <person name="Richards S."/>
            <person name="Gibbs R.A."/>
            <person name="Weinstock G.M."/>
            <person name="Brown S.J."/>
            <person name="Denell R."/>
            <person name="Beeman R.W."/>
            <person name="Gibbs R."/>
            <person name="Beeman R.W."/>
            <person name="Brown S.J."/>
            <person name="Bucher G."/>
            <person name="Friedrich M."/>
            <person name="Grimmelikhuijzen C.J."/>
            <person name="Klingler M."/>
            <person name="Lorenzen M."/>
            <person name="Richards S."/>
            <person name="Roth S."/>
            <person name="Schroder R."/>
            <person name="Tautz D."/>
            <person name="Zdobnov E.M."/>
            <person name="Muzny D."/>
            <person name="Gibbs R.A."/>
            <person name="Weinstock G.M."/>
            <person name="Attaway T."/>
            <person name="Bell S."/>
            <person name="Buhay C.J."/>
            <person name="Chandrabose M.N."/>
            <person name="Chavez D."/>
            <person name="Clerk-Blankenburg K.P."/>
            <person name="Cree A."/>
            <person name="Dao M."/>
            <person name="Davis C."/>
            <person name="Chacko J."/>
            <person name="Dinh H."/>
            <person name="Dugan-Rocha S."/>
            <person name="Fowler G."/>
            <person name="Garner T.T."/>
            <person name="Garnes J."/>
            <person name="Gnirke A."/>
            <person name="Hawes A."/>
            <person name="Hernandez J."/>
            <person name="Hines S."/>
            <person name="Holder M."/>
            <person name="Hume J."/>
            <person name="Jhangiani S.N."/>
            <person name="Joshi V."/>
            <person name="Khan Z.M."/>
            <person name="Jackson L."/>
            <person name="Kovar C."/>
            <person name="Kowis A."/>
            <person name="Lee S."/>
            <person name="Lewis L.R."/>
            <person name="Margolis J."/>
            <person name="Morgan M."/>
            <person name="Nazareth L.V."/>
            <person name="Nguyen N."/>
            <person name="Okwuonu G."/>
            <person name="Parker D."/>
            <person name="Richards S."/>
            <person name="Ruiz S.J."/>
            <person name="Santibanez J."/>
            <person name="Savard J."/>
            <person name="Scherer S.E."/>
            <person name="Schneider B."/>
            <person name="Sodergren E."/>
            <person name="Tautz D."/>
            <person name="Vattahil S."/>
            <person name="Villasana D."/>
            <person name="White C.S."/>
            <person name="Wright R."/>
            <person name="Park Y."/>
            <person name="Beeman R.W."/>
            <person name="Lord J."/>
            <person name="Oppert B."/>
            <person name="Lorenzen M."/>
            <person name="Brown S."/>
            <person name="Wang L."/>
            <person name="Savard J."/>
            <person name="Tautz D."/>
            <person name="Richards S."/>
            <person name="Weinstock G."/>
            <person name="Gibbs R.A."/>
            <person name="Liu Y."/>
            <person name="Worley K."/>
            <person name="Weinstock G."/>
            <person name="Elsik C.G."/>
            <person name="Reese J.T."/>
            <person name="Elhaik E."/>
            <person name="Landan G."/>
            <person name="Graur D."/>
            <person name="Arensburger P."/>
            <person name="Atkinson P."/>
            <person name="Beeman R.W."/>
            <person name="Beidler J."/>
            <person name="Brown S.J."/>
            <person name="Demuth J.P."/>
            <person name="Drury D.W."/>
            <person name="Du Y.Z."/>
            <person name="Fujiwara H."/>
            <person name="Lorenzen M."/>
            <person name="Maselli V."/>
            <person name="Osanai M."/>
            <person name="Park Y."/>
            <person name="Robertson H.M."/>
            <person name="Tu Z."/>
            <person name="Wang J.J."/>
            <person name="Wang S."/>
            <person name="Richards S."/>
            <person name="Song H."/>
            <person name="Zhang L."/>
            <person name="Sodergren E."/>
            <person name="Werner D."/>
            <person name="Stanke M."/>
            <person name="Morgenstern B."/>
            <person name="Solovyev V."/>
            <person name="Kosarev P."/>
            <person name="Brown G."/>
            <person name="Chen H.C."/>
            <person name="Ermolaeva O."/>
            <person name="Hlavina W."/>
            <person name="Kapustin Y."/>
            <person name="Kiryutin B."/>
            <person name="Kitts P."/>
            <person name="Maglott D."/>
            <person name="Pruitt K."/>
            <person name="Sapojnikov V."/>
            <person name="Souvorov A."/>
            <person name="Mackey A.J."/>
            <person name="Waterhouse R.M."/>
            <person name="Wyder S."/>
            <person name="Zdobnov E.M."/>
            <person name="Zdobnov E.M."/>
            <person name="Wyder S."/>
            <person name="Kriventseva E.V."/>
            <person name="Kadowaki T."/>
            <person name="Bork P."/>
            <person name="Aranda M."/>
            <person name="Bao R."/>
            <person name="Beermann A."/>
            <person name="Berns N."/>
            <person name="Bolognesi R."/>
            <person name="Bonneton F."/>
            <person name="Bopp D."/>
            <person name="Brown S.J."/>
            <person name="Bucher G."/>
            <person name="Butts T."/>
            <person name="Chaumot A."/>
            <person name="Denell R.E."/>
            <person name="Ferrier D.E."/>
            <person name="Friedrich M."/>
            <person name="Gordon C.M."/>
            <person name="Jindra M."/>
            <person name="Klingler M."/>
            <person name="Lan Q."/>
            <person name="Lattorff H.M."/>
            <person name="Laudet V."/>
            <person name="von Levetsow C."/>
            <person name="Liu Z."/>
            <person name="Lutz R."/>
            <person name="Lynch J.A."/>
            <person name="da Fonseca R.N."/>
            <person name="Posnien N."/>
            <person name="Reuter R."/>
            <person name="Roth S."/>
            <person name="Savard J."/>
            <person name="Schinko J.B."/>
            <person name="Schmitt C."/>
            <person name="Schoppmeier M."/>
            <person name="Schroder R."/>
            <person name="Shippy T.D."/>
            <person name="Simonnet F."/>
            <person name="Marques-Souza H."/>
            <person name="Tautz D."/>
            <person name="Tomoyasu Y."/>
            <person name="Trauner J."/>
            <person name="Van der Zee M."/>
            <person name="Vervoort M."/>
            <person name="Wittkopp N."/>
            <person name="Wimmer E.A."/>
            <person name="Yang X."/>
            <person name="Jones A.K."/>
            <person name="Sattelle D.B."/>
            <person name="Ebert P.R."/>
            <person name="Nelson D."/>
            <person name="Scott J.G."/>
            <person name="Beeman R.W."/>
            <person name="Muthukrishnan S."/>
            <person name="Kramer K.J."/>
            <person name="Arakane Y."/>
            <person name="Beeman R.W."/>
            <person name="Zhu Q."/>
            <person name="Hogenkamp D."/>
            <person name="Dixit R."/>
            <person name="Oppert B."/>
            <person name="Jiang H."/>
            <person name="Zou Z."/>
            <person name="Marshall J."/>
            <person name="Elpidina E."/>
            <person name="Vinokurov K."/>
            <person name="Oppert C."/>
            <person name="Zou Z."/>
            <person name="Evans J."/>
            <person name="Lu Z."/>
            <person name="Zhao P."/>
            <person name="Sumathipala N."/>
            <person name="Altincicek B."/>
            <person name="Vilcinskas A."/>
            <person name="Williams M."/>
            <person name="Hultmark D."/>
            <person name="Hetru C."/>
            <person name="Jiang H."/>
            <person name="Grimmelikhuijzen C.J."/>
            <person name="Hauser F."/>
            <person name="Cazzamali G."/>
            <person name="Williamson M."/>
            <person name="Park Y."/>
            <person name="Li B."/>
            <person name="Tanaka Y."/>
            <person name="Predel R."/>
            <person name="Neupert S."/>
            <person name="Schachtner J."/>
            <person name="Verleyen P."/>
            <person name="Raible F."/>
            <person name="Bork P."/>
            <person name="Friedrich M."/>
            <person name="Walden K.K."/>
            <person name="Robertson H.M."/>
            <person name="Angeli S."/>
            <person name="Foret S."/>
            <person name="Bucher G."/>
            <person name="Schuetz S."/>
            <person name="Maleszka R."/>
            <person name="Wimmer E.A."/>
            <person name="Beeman R.W."/>
            <person name="Lorenzen M."/>
            <person name="Tomoyasu Y."/>
            <person name="Miller S.C."/>
            <person name="Grossmann D."/>
            <person name="Bucher G."/>
        </authorList>
    </citation>
    <scope>NUCLEOTIDE SEQUENCE [LARGE SCALE GENOMIC DNA]</scope>
    <source>
        <strain evidence="1 2">Georgia GA2</strain>
    </source>
</reference>
<name>D7ELZ3_TRICA</name>
<organism evidence="1 2">
    <name type="scientific">Tribolium castaneum</name>
    <name type="common">Red flour beetle</name>
    <dbReference type="NCBI Taxonomy" id="7070"/>
    <lineage>
        <taxon>Eukaryota</taxon>
        <taxon>Metazoa</taxon>
        <taxon>Ecdysozoa</taxon>
        <taxon>Arthropoda</taxon>
        <taxon>Hexapoda</taxon>
        <taxon>Insecta</taxon>
        <taxon>Pterygota</taxon>
        <taxon>Neoptera</taxon>
        <taxon>Endopterygota</taxon>
        <taxon>Coleoptera</taxon>
        <taxon>Polyphaga</taxon>
        <taxon>Cucujiformia</taxon>
        <taxon>Tenebrionidae</taxon>
        <taxon>Tenebrionidae incertae sedis</taxon>
        <taxon>Tribolium</taxon>
    </lineage>
</organism>
<evidence type="ECO:0000313" key="1">
    <source>
        <dbReference type="EMBL" id="EFA12473.1"/>
    </source>
</evidence>
<dbReference type="HOGENOM" id="CLU_3399892_0_0_1"/>